<feature type="transmembrane region" description="Helical" evidence="6">
    <location>
        <begin position="279"/>
        <end position="300"/>
    </location>
</feature>
<proteinExistence type="predicted"/>
<keyword evidence="4 6" id="KW-0472">Membrane</keyword>
<feature type="region of interest" description="Disordered" evidence="5">
    <location>
        <begin position="1"/>
        <end position="24"/>
    </location>
</feature>
<dbReference type="EMBL" id="ANHZ02000018">
    <property type="protein sequence ID" value="EME36065.1"/>
    <property type="molecule type" value="Genomic_DNA"/>
</dbReference>
<evidence type="ECO:0000256" key="4">
    <source>
        <dbReference type="ARBA" id="ARBA00023136"/>
    </source>
</evidence>
<feature type="transmembrane region" description="Helical" evidence="6">
    <location>
        <begin position="127"/>
        <end position="151"/>
    </location>
</feature>
<evidence type="ECO:0000256" key="2">
    <source>
        <dbReference type="ARBA" id="ARBA00022692"/>
    </source>
</evidence>
<sequence>MALDPPEKGTPMADAPAERLSLGAQLSRRKPLPMFRRESGADEEGNELSRSFGVVQLTMISIGATLGTGILVILGESVPMAGPAVWISFVIAGIAALLSALSYAELAGRVPVSGSSYSYSFATMGEGMAWICGWCLVLEYGVSVAAVAVGASQYVNETLSVFGLSLPEALTAAPSEGGLINLPAILVVIFATILLVRGARESSLTNVVMVLIKMAILIFFIIVAFTAFDSGNFEPLLPMGVSGVTGAAAVVFFSYIGFDAASTAGEEAKNPKRDLPRSIVISMVVITALYVLVAVSAVGARPWDWFEGSEAPLVHILDSITGSRVPGLIFAVSSVVAIVSVVLTVLYGQTRILMSMSRDGMVPAIFQKVSPRTATPVANTVIVGAIITVTAGLIPLGELANATSIGTLFAFMLVNIAVILLRRREPMSRDSFRLPLFPITPILGALICAALMTQLGGVTWIVFLIWMAVGAVIYLAYSRRHSLVGKLSADEYGVLMAEPYPATGPIDYAAADGPSPIGAPRRRDQEGESR</sequence>
<feature type="transmembrane region" description="Helical" evidence="6">
    <location>
        <begin position="240"/>
        <end position="258"/>
    </location>
</feature>
<dbReference type="InterPro" id="IPR002293">
    <property type="entry name" value="AA/rel_permease1"/>
</dbReference>
<feature type="compositionally biased region" description="Basic and acidic residues" evidence="5">
    <location>
        <begin position="521"/>
        <end position="530"/>
    </location>
</feature>
<feature type="transmembrane region" description="Helical" evidence="6">
    <location>
        <begin position="178"/>
        <end position="196"/>
    </location>
</feature>
<accession>M2YC47</accession>
<evidence type="ECO:0000256" key="5">
    <source>
        <dbReference type="SAM" id="MobiDB-lite"/>
    </source>
</evidence>
<dbReference type="GO" id="GO:0015171">
    <property type="term" value="F:amino acid transmembrane transporter activity"/>
    <property type="evidence" value="ECO:0007669"/>
    <property type="project" value="TreeGrafter"/>
</dbReference>
<dbReference type="PANTHER" id="PTHR43243:SF24">
    <property type="entry name" value="CATIONIC AMINO ACID TRANSPORT INTEGRAL MEMBRANE PROTEIN ROCE-RELATED"/>
    <property type="match status" value="1"/>
</dbReference>
<feature type="transmembrane region" description="Helical" evidence="6">
    <location>
        <begin position="434"/>
        <end position="452"/>
    </location>
</feature>
<feature type="region of interest" description="Disordered" evidence="5">
    <location>
        <begin position="506"/>
        <end position="530"/>
    </location>
</feature>
<keyword evidence="3 6" id="KW-1133">Transmembrane helix</keyword>
<feature type="transmembrane region" description="Helical" evidence="6">
    <location>
        <begin position="54"/>
        <end position="74"/>
    </location>
</feature>
<gene>
    <name evidence="7" type="ORF">C884_00833</name>
</gene>
<feature type="transmembrane region" description="Helical" evidence="6">
    <location>
        <begin position="208"/>
        <end position="228"/>
    </location>
</feature>
<protein>
    <submittedName>
        <fullName evidence="7">Amino acid transporter</fullName>
    </submittedName>
</protein>
<feature type="transmembrane region" description="Helical" evidence="6">
    <location>
        <begin position="458"/>
        <end position="477"/>
    </location>
</feature>
<evidence type="ECO:0000256" key="3">
    <source>
        <dbReference type="ARBA" id="ARBA00022989"/>
    </source>
</evidence>
<dbReference type="Gene3D" id="1.20.1740.10">
    <property type="entry name" value="Amino acid/polyamine transporter I"/>
    <property type="match status" value="1"/>
</dbReference>
<dbReference type="PANTHER" id="PTHR43243">
    <property type="entry name" value="INNER MEMBRANE TRANSPORTER YGJI-RELATED"/>
    <property type="match status" value="1"/>
</dbReference>
<name>M2YC47_9MICC</name>
<evidence type="ECO:0000313" key="7">
    <source>
        <dbReference type="EMBL" id="EME36065.1"/>
    </source>
</evidence>
<feature type="transmembrane region" description="Helical" evidence="6">
    <location>
        <begin position="86"/>
        <end position="106"/>
    </location>
</feature>
<dbReference type="PIRSF" id="PIRSF006060">
    <property type="entry name" value="AA_transporter"/>
    <property type="match status" value="1"/>
</dbReference>
<keyword evidence="8" id="KW-1185">Reference proteome</keyword>
<evidence type="ECO:0000256" key="6">
    <source>
        <dbReference type="SAM" id="Phobius"/>
    </source>
</evidence>
<evidence type="ECO:0000256" key="1">
    <source>
        <dbReference type="ARBA" id="ARBA00004141"/>
    </source>
</evidence>
<feature type="transmembrane region" description="Helical" evidence="6">
    <location>
        <begin position="377"/>
        <end position="396"/>
    </location>
</feature>
<dbReference type="GO" id="GO:0016020">
    <property type="term" value="C:membrane"/>
    <property type="evidence" value="ECO:0007669"/>
    <property type="project" value="UniProtKB-SubCell"/>
</dbReference>
<organism evidence="7 8">
    <name type="scientific">Kocuria palustris PEL</name>
    <dbReference type="NCBI Taxonomy" id="1236550"/>
    <lineage>
        <taxon>Bacteria</taxon>
        <taxon>Bacillati</taxon>
        <taxon>Actinomycetota</taxon>
        <taxon>Actinomycetes</taxon>
        <taxon>Micrococcales</taxon>
        <taxon>Micrococcaceae</taxon>
        <taxon>Kocuria</taxon>
    </lineage>
</organism>
<dbReference type="Proteomes" id="UP000009877">
    <property type="component" value="Unassembled WGS sequence"/>
</dbReference>
<dbReference type="AlphaFoldDB" id="M2YC47"/>
<evidence type="ECO:0000313" key="8">
    <source>
        <dbReference type="Proteomes" id="UP000009877"/>
    </source>
</evidence>
<feature type="transmembrane region" description="Helical" evidence="6">
    <location>
        <begin position="327"/>
        <end position="348"/>
    </location>
</feature>
<keyword evidence="2 6" id="KW-0812">Transmembrane</keyword>
<comment type="subcellular location">
    <subcellularLocation>
        <location evidence="1">Membrane</location>
        <topology evidence="1">Multi-pass membrane protein</topology>
    </subcellularLocation>
</comment>
<reference evidence="7 8" key="1">
    <citation type="journal article" date="2014" name="Genome Announc.">
        <title>Draft Genome Sequence of Kocuria palustris PEL.</title>
        <authorList>
            <person name="Sharma G."/>
            <person name="Khatri I."/>
            <person name="Subramanian S."/>
        </authorList>
    </citation>
    <scope>NUCLEOTIDE SEQUENCE [LARGE SCALE GENOMIC DNA]</scope>
    <source>
        <strain evidence="7 8">PEL</strain>
    </source>
</reference>
<feature type="transmembrane region" description="Helical" evidence="6">
    <location>
        <begin position="402"/>
        <end position="422"/>
    </location>
</feature>
<comment type="caution">
    <text evidence="7">The sequence shown here is derived from an EMBL/GenBank/DDBJ whole genome shotgun (WGS) entry which is preliminary data.</text>
</comment>
<dbReference type="Pfam" id="PF13520">
    <property type="entry name" value="AA_permease_2"/>
    <property type="match status" value="1"/>
</dbReference>